<dbReference type="SUPFAM" id="SSF50494">
    <property type="entry name" value="Trypsin-like serine proteases"/>
    <property type="match status" value="1"/>
</dbReference>
<evidence type="ECO:0000256" key="2">
    <source>
        <dbReference type="ARBA" id="ARBA00022801"/>
    </source>
</evidence>
<dbReference type="PRINTS" id="PR00834">
    <property type="entry name" value="PROTEASES2C"/>
</dbReference>
<evidence type="ECO:0000313" key="7">
    <source>
        <dbReference type="Proteomes" id="UP000294902"/>
    </source>
</evidence>
<feature type="compositionally biased region" description="Basic and acidic residues" evidence="3">
    <location>
        <begin position="1"/>
        <end position="17"/>
    </location>
</feature>
<evidence type="ECO:0000313" key="6">
    <source>
        <dbReference type="EMBL" id="TCT12186.1"/>
    </source>
</evidence>
<keyword evidence="2" id="KW-0378">Hydrolase</keyword>
<proteinExistence type="predicted"/>
<keyword evidence="1 6" id="KW-0645">Protease</keyword>
<dbReference type="GO" id="GO:0006508">
    <property type="term" value="P:proteolysis"/>
    <property type="evidence" value="ECO:0007669"/>
    <property type="project" value="UniProtKB-KW"/>
</dbReference>
<dbReference type="EMBL" id="SMAL01000013">
    <property type="protein sequence ID" value="TCT12186.1"/>
    <property type="molecule type" value="Genomic_DNA"/>
</dbReference>
<dbReference type="InterPro" id="IPR001940">
    <property type="entry name" value="Peptidase_S1C"/>
</dbReference>
<dbReference type="Pfam" id="PF13180">
    <property type="entry name" value="PDZ_2"/>
    <property type="match status" value="1"/>
</dbReference>
<dbReference type="SMART" id="SM00228">
    <property type="entry name" value="PDZ"/>
    <property type="match status" value="1"/>
</dbReference>
<evidence type="ECO:0000259" key="5">
    <source>
        <dbReference type="PROSITE" id="PS50106"/>
    </source>
</evidence>
<dbReference type="InterPro" id="IPR001478">
    <property type="entry name" value="PDZ"/>
</dbReference>
<feature type="transmembrane region" description="Helical" evidence="4">
    <location>
        <begin position="86"/>
        <end position="106"/>
    </location>
</feature>
<protein>
    <submittedName>
        <fullName evidence="6">Serine protease Do</fullName>
    </submittedName>
</protein>
<keyword evidence="4" id="KW-0812">Transmembrane</keyword>
<evidence type="ECO:0000256" key="3">
    <source>
        <dbReference type="SAM" id="MobiDB-lite"/>
    </source>
</evidence>
<dbReference type="InterPro" id="IPR051201">
    <property type="entry name" value="Chloro_Bact_Ser_Proteases"/>
</dbReference>
<keyword evidence="7" id="KW-1185">Reference proteome</keyword>
<dbReference type="PROSITE" id="PS50106">
    <property type="entry name" value="PDZ"/>
    <property type="match status" value="1"/>
</dbReference>
<reference evidence="6 7" key="1">
    <citation type="submission" date="2019-03" db="EMBL/GenBank/DDBJ databases">
        <title>Genomic Encyclopedia of Type Strains, Phase IV (KMG-IV): sequencing the most valuable type-strain genomes for metagenomic binning, comparative biology and taxonomic classification.</title>
        <authorList>
            <person name="Goeker M."/>
        </authorList>
    </citation>
    <scope>NUCLEOTIDE SEQUENCE [LARGE SCALE GENOMIC DNA]</scope>
    <source>
        <strain evidence="6 7">DSM 24629</strain>
    </source>
</reference>
<feature type="region of interest" description="Disordered" evidence="3">
    <location>
        <begin position="1"/>
        <end position="24"/>
    </location>
</feature>
<evidence type="ECO:0000256" key="1">
    <source>
        <dbReference type="ARBA" id="ARBA00022670"/>
    </source>
</evidence>
<dbReference type="RefSeq" id="WP_132253920.1">
    <property type="nucleotide sequence ID" value="NZ_SMAL01000013.1"/>
</dbReference>
<dbReference type="Proteomes" id="UP000294902">
    <property type="component" value="Unassembled WGS sequence"/>
</dbReference>
<dbReference type="PANTHER" id="PTHR43343">
    <property type="entry name" value="PEPTIDASE S12"/>
    <property type="match status" value="1"/>
</dbReference>
<dbReference type="InterPro" id="IPR036034">
    <property type="entry name" value="PDZ_sf"/>
</dbReference>
<organism evidence="6 7">
    <name type="scientific">Natranaerovirga pectinivora</name>
    <dbReference type="NCBI Taxonomy" id="682400"/>
    <lineage>
        <taxon>Bacteria</taxon>
        <taxon>Bacillati</taxon>
        <taxon>Bacillota</taxon>
        <taxon>Clostridia</taxon>
        <taxon>Lachnospirales</taxon>
        <taxon>Natranaerovirgaceae</taxon>
        <taxon>Natranaerovirga</taxon>
    </lineage>
</organism>
<accession>A0A4R3MG83</accession>
<keyword evidence="4" id="KW-0472">Membrane</keyword>
<keyword evidence="4" id="KW-1133">Transmembrane helix</keyword>
<dbReference type="Gene3D" id="2.40.10.120">
    <property type="match status" value="1"/>
</dbReference>
<gene>
    <name evidence="6" type="ORF">EDC18_11332</name>
</gene>
<feature type="domain" description="PDZ" evidence="5">
    <location>
        <begin position="365"/>
        <end position="454"/>
    </location>
</feature>
<name>A0A4R3MG83_9FIRM</name>
<evidence type="ECO:0000256" key="4">
    <source>
        <dbReference type="SAM" id="Phobius"/>
    </source>
</evidence>
<dbReference type="PANTHER" id="PTHR43343:SF3">
    <property type="entry name" value="PROTEASE DO-LIKE 8, CHLOROPLASTIC"/>
    <property type="match status" value="1"/>
</dbReference>
<sequence length="477" mass="52331">MFDDKNDLNKIDGHNNPDDSNDNLEMDIEIVTDKEIIQSHYQESIEEIKTGKVIQCEDPQSKYHKYCEEKIKENESKKKKSPISSLLWVSVIAVVFGTVFQITVTFTEPYINTLIHGEESNPYFSFNTSQNSVENVASTQLVNDGLDSSQVGNLHYSPVAAVAEEVSPSIVTITSTVTSYDWFRNPYENQGTGSGIVFGEQGDEILIVTNYHVIQGSNKITVTFIDDSSVEASVKGFEPEADLAVIAIKRSDLKRGSLNNIKIATFGDSDQLKVGELAIAIGNPLGYSQTVTVGVVSALNREVKITDKSLELIQTDAAINPGNSGGALVNANGEVIGINVLKFASNNVEGMGFAIPINTALPIIEDLVNQKPKPYLGINGQDITDELSEIYALPLGIYIAQVVPNTPASNAGIRPGDILIEFNEVKTYSMSSLQEELANHVPGDRVNLKLLRIENNRVQSYNVTVRLGNRIDYEFHR</sequence>
<dbReference type="Pfam" id="PF13365">
    <property type="entry name" value="Trypsin_2"/>
    <property type="match status" value="1"/>
</dbReference>
<dbReference type="Gene3D" id="2.30.42.10">
    <property type="match status" value="1"/>
</dbReference>
<dbReference type="SUPFAM" id="SSF50156">
    <property type="entry name" value="PDZ domain-like"/>
    <property type="match status" value="1"/>
</dbReference>
<dbReference type="OrthoDB" id="1765023at2"/>
<dbReference type="InterPro" id="IPR009003">
    <property type="entry name" value="Peptidase_S1_PA"/>
</dbReference>
<dbReference type="GO" id="GO:0004252">
    <property type="term" value="F:serine-type endopeptidase activity"/>
    <property type="evidence" value="ECO:0007669"/>
    <property type="project" value="InterPro"/>
</dbReference>
<dbReference type="AlphaFoldDB" id="A0A4R3MG83"/>
<comment type="caution">
    <text evidence="6">The sequence shown here is derived from an EMBL/GenBank/DDBJ whole genome shotgun (WGS) entry which is preliminary data.</text>
</comment>